<evidence type="ECO:0000313" key="2">
    <source>
        <dbReference type="Proteomes" id="UP000002588"/>
    </source>
</evidence>
<sequence length="209" mass="22587">MLNKSAGFGTLPPPVSRPSAVGPAFRALAALDRPFDPAQPRGGVPFSALEQATLALATLAPLAALPARVDALGDKAAAGLVALVQRIELLTDAVSRINPAPTNPPTTVSNLAFRVLARVGQVRDALCDLDQPTLKSINERLQREREADSTVELQRLLEAAHSPLLADFTRQFRKLDNRDFEPERRARVAELVAFEWRAMTELQDAPQGA</sequence>
<dbReference type="KEGG" id="azo:azo2463"/>
<dbReference type="EMBL" id="AM406670">
    <property type="protein sequence ID" value="CAL95080.1"/>
    <property type="molecule type" value="Genomic_DNA"/>
</dbReference>
<name>A1K8C5_AZOSB</name>
<keyword evidence="2" id="KW-1185">Reference proteome</keyword>
<dbReference type="HOGENOM" id="CLU_1313324_0_0_4"/>
<dbReference type="Proteomes" id="UP000002588">
    <property type="component" value="Chromosome"/>
</dbReference>
<dbReference type="STRING" id="62928.azo2463"/>
<organism evidence="1 2">
    <name type="scientific">Azoarcus sp. (strain BH72)</name>
    <dbReference type="NCBI Taxonomy" id="418699"/>
    <lineage>
        <taxon>Bacteria</taxon>
        <taxon>Pseudomonadati</taxon>
        <taxon>Pseudomonadota</taxon>
        <taxon>Betaproteobacteria</taxon>
        <taxon>Rhodocyclales</taxon>
        <taxon>Zoogloeaceae</taxon>
        <taxon>Azoarcus</taxon>
    </lineage>
</organism>
<proteinExistence type="predicted"/>
<dbReference type="RefSeq" id="WP_011766193.1">
    <property type="nucleotide sequence ID" value="NC_008702.1"/>
</dbReference>
<dbReference type="AlphaFoldDB" id="A1K8C5"/>
<accession>A1K8C5</accession>
<reference evidence="1 2" key="1">
    <citation type="journal article" date="2006" name="Nat. Biotechnol.">
        <title>Complete genome of the mutualistic, N2-fixing grass endophyte Azoarcus sp. strain BH72.</title>
        <authorList>
            <person name="Krause A."/>
            <person name="Ramakumar A."/>
            <person name="Bartels D."/>
            <person name="Battistoni F."/>
            <person name="Bekel T."/>
            <person name="Boch J."/>
            <person name="Boehm M."/>
            <person name="Friedrich F."/>
            <person name="Hurek T."/>
            <person name="Krause L."/>
            <person name="Linke B."/>
            <person name="McHardy A.C."/>
            <person name="Sarkar A."/>
            <person name="Schneiker S."/>
            <person name="Syed A.A."/>
            <person name="Thauer R."/>
            <person name="Vorhoelter F.-J."/>
            <person name="Weidner S."/>
            <person name="Puehler A."/>
            <person name="Reinhold-Hurek B."/>
            <person name="Kaiser O."/>
            <person name="Goesmann A."/>
        </authorList>
    </citation>
    <scope>NUCLEOTIDE SEQUENCE [LARGE SCALE GENOMIC DNA]</scope>
    <source>
        <strain evidence="1 2">BH72</strain>
    </source>
</reference>
<protein>
    <submittedName>
        <fullName evidence="1">Hypothetical secreted protein</fullName>
    </submittedName>
</protein>
<gene>
    <name evidence="1" type="ordered locus">azo2463</name>
</gene>
<evidence type="ECO:0000313" key="1">
    <source>
        <dbReference type="EMBL" id="CAL95080.1"/>
    </source>
</evidence>